<gene>
    <name evidence="2" type="ORF">IWZ03DRAFT_369295</name>
</gene>
<dbReference type="Proteomes" id="UP001363622">
    <property type="component" value="Unassembled WGS sequence"/>
</dbReference>
<dbReference type="EMBL" id="JBBPHU010000002">
    <property type="protein sequence ID" value="KAK7521712.1"/>
    <property type="molecule type" value="Genomic_DNA"/>
</dbReference>
<keyword evidence="3" id="KW-1185">Reference proteome</keyword>
<accession>A0ABR1KU68</accession>
<name>A0ABR1KU68_9PEZI</name>
<protein>
    <recommendedName>
        <fullName evidence="4">Secreted protein</fullName>
    </recommendedName>
</protein>
<proteinExistence type="predicted"/>
<evidence type="ECO:0000256" key="1">
    <source>
        <dbReference type="SAM" id="Phobius"/>
    </source>
</evidence>
<evidence type="ECO:0000313" key="2">
    <source>
        <dbReference type="EMBL" id="KAK7521712.1"/>
    </source>
</evidence>
<keyword evidence="1" id="KW-0472">Membrane</keyword>
<keyword evidence="1" id="KW-1133">Transmembrane helix</keyword>
<comment type="caution">
    <text evidence="2">The sequence shown here is derived from an EMBL/GenBank/DDBJ whole genome shotgun (WGS) entry which is preliminary data.</text>
</comment>
<sequence length="78" mass="8854">MSALLFFFFIGSRGFLPHLLLFLFLFYSCRACWIAQKTGPGWASGMDRQLQGTEMPCDSWETPECTLLEVVKGNNQTV</sequence>
<keyword evidence="1" id="KW-0812">Transmembrane</keyword>
<organism evidence="2 3">
    <name type="scientific">Phyllosticta citriasiana</name>
    <dbReference type="NCBI Taxonomy" id="595635"/>
    <lineage>
        <taxon>Eukaryota</taxon>
        <taxon>Fungi</taxon>
        <taxon>Dikarya</taxon>
        <taxon>Ascomycota</taxon>
        <taxon>Pezizomycotina</taxon>
        <taxon>Dothideomycetes</taxon>
        <taxon>Dothideomycetes incertae sedis</taxon>
        <taxon>Botryosphaeriales</taxon>
        <taxon>Phyllostictaceae</taxon>
        <taxon>Phyllosticta</taxon>
    </lineage>
</organism>
<evidence type="ECO:0008006" key="4">
    <source>
        <dbReference type="Google" id="ProtNLM"/>
    </source>
</evidence>
<evidence type="ECO:0000313" key="3">
    <source>
        <dbReference type="Proteomes" id="UP001363622"/>
    </source>
</evidence>
<reference evidence="2 3" key="1">
    <citation type="submission" date="2024-04" db="EMBL/GenBank/DDBJ databases">
        <title>Phyllosticta paracitricarpa is synonymous to the EU quarantine fungus P. citricarpa based on phylogenomic analyses.</title>
        <authorList>
            <consortium name="Lawrence Berkeley National Laboratory"/>
            <person name="Van Ingen-Buijs V.A."/>
            <person name="Van Westerhoven A.C."/>
            <person name="Haridas S."/>
            <person name="Skiadas P."/>
            <person name="Martin F."/>
            <person name="Groenewald J.Z."/>
            <person name="Crous P.W."/>
            <person name="Seidl M.F."/>
        </authorList>
    </citation>
    <scope>NUCLEOTIDE SEQUENCE [LARGE SCALE GENOMIC DNA]</scope>
    <source>
        <strain evidence="2 3">CBS 123371</strain>
    </source>
</reference>
<feature type="transmembrane region" description="Helical" evidence="1">
    <location>
        <begin position="6"/>
        <end position="27"/>
    </location>
</feature>